<dbReference type="Gene3D" id="3.40.190.10">
    <property type="entry name" value="Periplasmic binding protein-like II"/>
    <property type="match status" value="1"/>
</dbReference>
<dbReference type="RefSeq" id="WP_113933747.1">
    <property type="nucleotide sequence ID" value="NZ_JBHLTB010000034.1"/>
</dbReference>
<evidence type="ECO:0000256" key="1">
    <source>
        <dbReference type="ARBA" id="ARBA00006987"/>
    </source>
</evidence>
<feature type="signal peptide" evidence="2">
    <location>
        <begin position="1"/>
        <end position="25"/>
    </location>
</feature>
<dbReference type="InterPro" id="IPR042100">
    <property type="entry name" value="Bug_dom1"/>
</dbReference>
<feature type="chain" id="PRO_5016918783" evidence="2">
    <location>
        <begin position="26"/>
        <end position="317"/>
    </location>
</feature>
<gene>
    <name evidence="3" type="ORF">DFR37_106183</name>
</gene>
<accession>A0A366H9E3</accession>
<dbReference type="OrthoDB" id="8678477at2"/>
<evidence type="ECO:0000256" key="2">
    <source>
        <dbReference type="SAM" id="SignalP"/>
    </source>
</evidence>
<comment type="similarity">
    <text evidence="1">Belongs to the UPF0065 (bug) family.</text>
</comment>
<keyword evidence="4" id="KW-1185">Reference proteome</keyword>
<dbReference type="SUPFAM" id="SSF53850">
    <property type="entry name" value="Periplasmic binding protein-like II"/>
    <property type="match status" value="1"/>
</dbReference>
<dbReference type="PANTHER" id="PTHR42928:SF5">
    <property type="entry name" value="BLR1237 PROTEIN"/>
    <property type="match status" value="1"/>
</dbReference>
<name>A0A366H9E3_9BURK</name>
<dbReference type="Pfam" id="PF03401">
    <property type="entry name" value="TctC"/>
    <property type="match status" value="1"/>
</dbReference>
<sequence>MQSINMKRIRTLAYSLLWLPMLACAAYPDRPITIIVPFAAGGPTDVVARALQKPMGDALGQPVVIDNTAGAGGTIGTRKAVQARPDGYTILFMNLGVSTAPSLYKTLGYDPRTDLTPIGSVVDTPMAIIARKDLPPETLPQLKAWMKAQGGKVNYGHAGIGSAAHLCGVLLQKDLNTNFTEIGYKGTAPAVQALIAGEIDIICDQWSNMTEQVKTGTVKVYSTTAAVKDFPALPQYLSLSAWHALYAPKGTPPEFIEKLSSSLQSSIASEYFRTRMEQINTLPATPEQARPAALAQRTAQEVQHWGMLLSNTGTGKQ</sequence>
<dbReference type="Gene3D" id="3.40.190.150">
    <property type="entry name" value="Bordetella uptake gene, domain 1"/>
    <property type="match status" value="1"/>
</dbReference>
<dbReference type="EMBL" id="QNRQ01000006">
    <property type="protein sequence ID" value="RBP38888.1"/>
    <property type="molecule type" value="Genomic_DNA"/>
</dbReference>
<dbReference type="PANTHER" id="PTHR42928">
    <property type="entry name" value="TRICARBOXYLATE-BINDING PROTEIN"/>
    <property type="match status" value="1"/>
</dbReference>
<reference evidence="3 4" key="1">
    <citation type="submission" date="2018-06" db="EMBL/GenBank/DDBJ databases">
        <title>Genomic Encyclopedia of Type Strains, Phase IV (KMG-IV): sequencing the most valuable type-strain genomes for metagenomic binning, comparative biology and taxonomic classification.</title>
        <authorList>
            <person name="Goeker M."/>
        </authorList>
    </citation>
    <scope>NUCLEOTIDE SEQUENCE [LARGE SCALE GENOMIC DNA]</scope>
    <source>
        <strain evidence="3 4">DSM 25520</strain>
    </source>
</reference>
<evidence type="ECO:0000313" key="4">
    <source>
        <dbReference type="Proteomes" id="UP000253628"/>
    </source>
</evidence>
<dbReference type="PIRSF" id="PIRSF017082">
    <property type="entry name" value="YflP"/>
    <property type="match status" value="1"/>
</dbReference>
<organism evidence="3 4">
    <name type="scientific">Eoetvoesiella caeni</name>
    <dbReference type="NCBI Taxonomy" id="645616"/>
    <lineage>
        <taxon>Bacteria</taxon>
        <taxon>Pseudomonadati</taxon>
        <taxon>Pseudomonadota</taxon>
        <taxon>Betaproteobacteria</taxon>
        <taxon>Burkholderiales</taxon>
        <taxon>Alcaligenaceae</taxon>
        <taxon>Eoetvoesiella</taxon>
    </lineage>
</organism>
<keyword evidence="2" id="KW-0732">Signal</keyword>
<evidence type="ECO:0000313" key="3">
    <source>
        <dbReference type="EMBL" id="RBP38888.1"/>
    </source>
</evidence>
<proteinExistence type="inferred from homology"/>
<keyword evidence="3" id="KW-0675">Receptor</keyword>
<protein>
    <submittedName>
        <fullName evidence="3">Tripartite-type tricarboxylate transporter receptor subunit TctC</fullName>
    </submittedName>
</protein>
<dbReference type="AlphaFoldDB" id="A0A366H9E3"/>
<dbReference type="InterPro" id="IPR005064">
    <property type="entry name" value="BUG"/>
</dbReference>
<dbReference type="Proteomes" id="UP000253628">
    <property type="component" value="Unassembled WGS sequence"/>
</dbReference>
<comment type="caution">
    <text evidence="3">The sequence shown here is derived from an EMBL/GenBank/DDBJ whole genome shotgun (WGS) entry which is preliminary data.</text>
</comment>